<proteinExistence type="predicted"/>
<dbReference type="GeneID" id="29698027"/>
<feature type="region of interest" description="Disordered" evidence="1">
    <location>
        <begin position="1"/>
        <end position="35"/>
    </location>
</feature>
<gene>
    <name evidence="2" type="ORF">BIN_B_01941</name>
</gene>
<feature type="compositionally biased region" description="Polar residues" evidence="1">
    <location>
        <begin position="16"/>
        <end position="28"/>
    </location>
</feature>
<dbReference type="SUPFAM" id="SSF48024">
    <property type="entry name" value="N-terminal domain of DnaB helicase"/>
    <property type="match status" value="1"/>
</dbReference>
<reference evidence="2" key="1">
    <citation type="submission" date="2019-05" db="EMBL/GenBank/DDBJ databases">
        <authorList>
            <person name="Naeem R."/>
            <person name="Antony C."/>
            <person name="Guan Q."/>
        </authorList>
    </citation>
    <scope>NUCLEOTIDE SEQUENCE</scope>
    <source>
        <strain evidence="2">3</strain>
    </source>
</reference>
<dbReference type="GO" id="GO:0003678">
    <property type="term" value="F:DNA helicase activity"/>
    <property type="evidence" value="ECO:0007669"/>
    <property type="project" value="InterPro"/>
</dbReference>
<evidence type="ECO:0000313" key="2">
    <source>
        <dbReference type="EMBL" id="VTO99474.1"/>
    </source>
</evidence>
<name>A0A653EPL6_MYCKA</name>
<dbReference type="Gene3D" id="1.10.860.10">
    <property type="entry name" value="DNAb Helicase, Chain A"/>
    <property type="match status" value="1"/>
</dbReference>
<dbReference type="GO" id="GO:0005524">
    <property type="term" value="F:ATP binding"/>
    <property type="evidence" value="ECO:0007669"/>
    <property type="project" value="InterPro"/>
</dbReference>
<evidence type="ECO:0000256" key="1">
    <source>
        <dbReference type="SAM" id="MobiDB-lite"/>
    </source>
</evidence>
<dbReference type="EMBL" id="LR589281">
    <property type="protein sequence ID" value="VTO99474.1"/>
    <property type="molecule type" value="Genomic_DNA"/>
</dbReference>
<protein>
    <submittedName>
        <fullName evidence="2">Uncharacterized protein</fullName>
    </submittedName>
</protein>
<dbReference type="RefSeq" id="WP_023372709.1">
    <property type="nucleotide sequence ID" value="NZ_BLYZ01000001.1"/>
</dbReference>
<organism evidence="2">
    <name type="scientific">Mycobacterium kansasii</name>
    <dbReference type="NCBI Taxonomy" id="1768"/>
    <lineage>
        <taxon>Bacteria</taxon>
        <taxon>Bacillati</taxon>
        <taxon>Actinomycetota</taxon>
        <taxon>Actinomycetes</taxon>
        <taxon>Mycobacteriales</taxon>
        <taxon>Mycobacteriaceae</taxon>
        <taxon>Mycobacterium</taxon>
    </lineage>
</organism>
<dbReference type="AlphaFoldDB" id="A0A653EPL6"/>
<accession>A0A653EPL6</accession>
<dbReference type="GO" id="GO:0006260">
    <property type="term" value="P:DNA replication"/>
    <property type="evidence" value="ECO:0007669"/>
    <property type="project" value="InterPro"/>
</dbReference>
<sequence length="186" mass="19360">MTTPPIRESRPGGTETAHSADNTQSSERMGQMRPVGHEPGVADLFVGALLYSSLAEARFVLILVHDGDINPPLSTVLSAIRRLADCGVTPSPQLVLDELRRQGSLTRQVATTLMAATTSGACSSAARHYAAAVVAESLRRQVESAGSALSAAAGTAPEIDLAALVERAAASISGCAWRLEQLRGEA</sequence>
<dbReference type="InterPro" id="IPR036185">
    <property type="entry name" value="DNA_heli_DnaB-like_N_sf"/>
</dbReference>
<dbReference type="InterPro" id="IPR016136">
    <property type="entry name" value="DNA_helicase_N/primase_C"/>
</dbReference>